<sequence length="96" mass="10959">MHYRMPGNTKETKMKHNPPLAHLISFHSDAARVLRPANILDFSLKHKGHVVFLTQNSLDLGLLKVMKQRNSALAGDCIIPKLNQPQFCLEEDYMYA</sequence>
<accession>A0A8J2R2M0</accession>
<gene>
    <name evidence="1" type="ORF">DCHRY22_LOCUS13133</name>
</gene>
<dbReference type="AlphaFoldDB" id="A0A8J2R2M0"/>
<keyword evidence="2" id="KW-1185">Reference proteome</keyword>
<proteinExistence type="predicted"/>
<evidence type="ECO:0000313" key="2">
    <source>
        <dbReference type="Proteomes" id="UP000789524"/>
    </source>
</evidence>
<evidence type="ECO:0000313" key="1">
    <source>
        <dbReference type="EMBL" id="CAG9579516.1"/>
    </source>
</evidence>
<protein>
    <submittedName>
        <fullName evidence="1">(African queen) hypothetical protein</fullName>
    </submittedName>
</protein>
<reference evidence="1" key="1">
    <citation type="submission" date="2021-09" db="EMBL/GenBank/DDBJ databases">
        <authorList>
            <person name="Martin H S."/>
        </authorList>
    </citation>
    <scope>NUCLEOTIDE SEQUENCE</scope>
</reference>
<comment type="caution">
    <text evidence="1">The sequence shown here is derived from an EMBL/GenBank/DDBJ whole genome shotgun (WGS) entry which is preliminary data.</text>
</comment>
<name>A0A8J2R2M0_9NEOP</name>
<dbReference type="Proteomes" id="UP000789524">
    <property type="component" value="Unassembled WGS sequence"/>
</dbReference>
<organism evidence="1 2">
    <name type="scientific">Danaus chrysippus</name>
    <name type="common">African queen</name>
    <dbReference type="NCBI Taxonomy" id="151541"/>
    <lineage>
        <taxon>Eukaryota</taxon>
        <taxon>Metazoa</taxon>
        <taxon>Ecdysozoa</taxon>
        <taxon>Arthropoda</taxon>
        <taxon>Hexapoda</taxon>
        <taxon>Insecta</taxon>
        <taxon>Pterygota</taxon>
        <taxon>Neoptera</taxon>
        <taxon>Endopterygota</taxon>
        <taxon>Lepidoptera</taxon>
        <taxon>Glossata</taxon>
        <taxon>Ditrysia</taxon>
        <taxon>Papilionoidea</taxon>
        <taxon>Nymphalidae</taxon>
        <taxon>Danainae</taxon>
        <taxon>Danaini</taxon>
        <taxon>Danaina</taxon>
        <taxon>Danaus</taxon>
        <taxon>Anosia</taxon>
    </lineage>
</organism>
<dbReference type="EMBL" id="CAKASE010000079">
    <property type="protein sequence ID" value="CAG9579516.1"/>
    <property type="molecule type" value="Genomic_DNA"/>
</dbReference>